<dbReference type="AlphaFoldDB" id="A0A6N7PHQ0"/>
<reference evidence="1 2" key="1">
    <citation type="submission" date="2019-10" db="EMBL/GenBank/DDBJ databases">
        <title>A soil myxobacterium in the family Polyangiaceae.</title>
        <authorList>
            <person name="Li Y."/>
            <person name="Wang J."/>
        </authorList>
    </citation>
    <scope>NUCLEOTIDE SEQUENCE [LARGE SCALE GENOMIC DNA]</scope>
    <source>
        <strain evidence="1 2">DSM 14734</strain>
    </source>
</reference>
<comment type="caution">
    <text evidence="1">The sequence shown here is derived from an EMBL/GenBank/DDBJ whole genome shotgun (WGS) entry which is preliminary data.</text>
</comment>
<organism evidence="1 2">
    <name type="scientific">Polyangium spumosum</name>
    <dbReference type="NCBI Taxonomy" id="889282"/>
    <lineage>
        <taxon>Bacteria</taxon>
        <taxon>Pseudomonadati</taxon>
        <taxon>Myxococcota</taxon>
        <taxon>Polyangia</taxon>
        <taxon>Polyangiales</taxon>
        <taxon>Polyangiaceae</taxon>
        <taxon>Polyangium</taxon>
    </lineage>
</organism>
<dbReference type="RefSeq" id="WP_153817252.1">
    <property type="nucleotide sequence ID" value="NZ_WJIE01000001.1"/>
</dbReference>
<evidence type="ECO:0000313" key="1">
    <source>
        <dbReference type="EMBL" id="MRG90326.1"/>
    </source>
</evidence>
<sequence>MASMDSNWEEVVNVVAARTPGAARVESRLLGCIELAEAGAMIGEATTHPDWRRRLLRRLRALEKEHHVEILVSRRGREGAMVRIEGLYLACPVPVAAALAVQELRERCVALEQRLAAVEREIGGPASTMRPKTGQK</sequence>
<keyword evidence="2" id="KW-1185">Reference proteome</keyword>
<dbReference type="EMBL" id="WJIE01000001">
    <property type="protein sequence ID" value="MRG90326.1"/>
    <property type="molecule type" value="Genomic_DNA"/>
</dbReference>
<proteinExistence type="predicted"/>
<dbReference type="Proteomes" id="UP000440224">
    <property type="component" value="Unassembled WGS sequence"/>
</dbReference>
<evidence type="ECO:0000313" key="2">
    <source>
        <dbReference type="Proteomes" id="UP000440224"/>
    </source>
</evidence>
<accession>A0A6N7PHQ0</accession>
<gene>
    <name evidence="1" type="ORF">GF068_00070</name>
</gene>
<protein>
    <submittedName>
        <fullName evidence="1">Uncharacterized protein</fullName>
    </submittedName>
</protein>
<name>A0A6N7PHQ0_9BACT</name>